<name>A0A7U2MMY0_ASPFN</name>
<feature type="domain" description="ABC transporter TMD0" evidence="2">
    <location>
        <begin position="77"/>
        <end position="199"/>
    </location>
</feature>
<dbReference type="Proteomes" id="UP000596276">
    <property type="component" value="Chromosome 3"/>
</dbReference>
<evidence type="ECO:0000313" key="3">
    <source>
        <dbReference type="EMBL" id="QRD86649.1"/>
    </source>
</evidence>
<dbReference type="Pfam" id="PF24357">
    <property type="entry name" value="TMD0_ABC"/>
    <property type="match status" value="1"/>
</dbReference>
<accession>A0A7U2MMY0</accession>
<comment type="subcellular location">
    <subcellularLocation>
        <location evidence="1">Membrane</location>
        <topology evidence="1">Multi-pass membrane protein</topology>
    </subcellularLocation>
</comment>
<proteinExistence type="predicted"/>
<keyword evidence="4" id="KW-1185">Reference proteome</keyword>
<organism evidence="3 4">
    <name type="scientific">Aspergillus flavus (strain ATCC 200026 / FGSC A1120 / IAM 13836 / NRRL 3357 / JCM 12722 / SRRC 167)</name>
    <dbReference type="NCBI Taxonomy" id="332952"/>
    <lineage>
        <taxon>Eukaryota</taxon>
        <taxon>Fungi</taxon>
        <taxon>Dikarya</taxon>
        <taxon>Ascomycota</taxon>
        <taxon>Pezizomycotina</taxon>
        <taxon>Eurotiomycetes</taxon>
        <taxon>Eurotiomycetidae</taxon>
        <taxon>Eurotiales</taxon>
        <taxon>Aspergillaceae</taxon>
        <taxon>Aspergillus</taxon>
        <taxon>Aspergillus subgen. Circumdati</taxon>
    </lineage>
</organism>
<protein>
    <recommendedName>
        <fullName evidence="2">ABC transporter TMD0 domain-containing protein</fullName>
    </recommendedName>
</protein>
<dbReference type="VEuPathDB" id="FungiDB:F9C07_7491"/>
<evidence type="ECO:0000256" key="1">
    <source>
        <dbReference type="ARBA" id="ARBA00004141"/>
    </source>
</evidence>
<dbReference type="VEuPathDB" id="FungiDB:AFLA_005980"/>
<evidence type="ECO:0000313" key="4">
    <source>
        <dbReference type="Proteomes" id="UP000596276"/>
    </source>
</evidence>
<gene>
    <name evidence="3" type="ORF">F9C07_7491</name>
</gene>
<dbReference type="EMBL" id="CP044620">
    <property type="protein sequence ID" value="QRD86649.1"/>
    <property type="molecule type" value="Genomic_DNA"/>
</dbReference>
<reference evidence="4" key="1">
    <citation type="journal article" date="2021" name="G3 (Bethesda)">
        <title>Chromosome assembled and annotated genome sequence of Aspergillus flavus NRRL 3357.</title>
        <authorList>
            <person name="Skerker J.M."/>
            <person name="Pianalto K.M."/>
            <person name="Mondo S.J."/>
            <person name="Yang K."/>
            <person name="Arkin A.P."/>
            <person name="Keller N.P."/>
            <person name="Grigoriev I.V."/>
            <person name="Louise Glass N.L."/>
        </authorList>
    </citation>
    <scope>NUCLEOTIDE SEQUENCE [LARGE SCALE GENOMIC DNA]</scope>
    <source>
        <strain evidence="4">ATCC 200026 / FGSC A1120 / IAM 13836 / NRRL 3357 / JCM 12722 / SRRC 167</strain>
    </source>
</reference>
<evidence type="ECO:0000259" key="2">
    <source>
        <dbReference type="Pfam" id="PF24357"/>
    </source>
</evidence>
<dbReference type="InterPro" id="IPR056227">
    <property type="entry name" value="TMD0_ABC"/>
</dbReference>
<dbReference type="AlphaFoldDB" id="A0A7U2MMY0"/>
<dbReference type="GO" id="GO:0016020">
    <property type="term" value="C:membrane"/>
    <property type="evidence" value="ECO:0007669"/>
    <property type="project" value="UniProtKB-SubCell"/>
</dbReference>
<sequence>MQGFFVQAALRRVGVLGEPIRTYYYFDVFLRTPLQTLEITLPHTSEQWPTIPPSRGQRTPSGLPVTCSCCWQVHLGCSILLGAAQKLVLSRTNISASWWEQPHRVYFRIYAAVADQFQVASSINLVLQLSLLVLWSVSPRTSTSIPAATLGLANAIIIIGLSYVEDRKSTRPSSLLTVYLLLSILFDATQARTLWLTHRIPTAAVQSASTGTKLAMLLLEMREKTFYLQAPYRDYPPEATSGIVNLSFVWWINRLFITGYRKLMGNRDLYDLEPGLASGLAGERLKREWENHGLFISNTCCNYRMCNMLTSLKAREKQALSPLCICPLFLDGVSRRGVASTLSDWIQLRSAFSDHGGGPACRATDDYRDPKPWLWPHWGHLPGLSGYSGRLLLCYTYSASLIAIAGFECPLQTALLAGVHVIPRIDAEDGETRGGAVAGKLVVEAFRLYLLRFYV</sequence>